<evidence type="ECO:0000313" key="3">
    <source>
        <dbReference type="Proteomes" id="UP000016521"/>
    </source>
</evidence>
<feature type="transmembrane region" description="Helical" evidence="1">
    <location>
        <begin position="20"/>
        <end position="41"/>
    </location>
</feature>
<dbReference type="Proteomes" id="UP000016521">
    <property type="component" value="Chromosome I"/>
</dbReference>
<gene>
    <name evidence="2" type="ORF">PPIS_a3125</name>
</gene>
<proteinExistence type="predicted"/>
<keyword evidence="1" id="KW-0472">Membrane</keyword>
<sequence>MFTLETPTLSPLGYFVKNAIYLYISPLFVNLFTNFHLLNLFKLLTNNDF</sequence>
<evidence type="ECO:0000313" key="2">
    <source>
        <dbReference type="EMBL" id="ATD07970.1"/>
    </source>
</evidence>
<keyword evidence="3" id="KW-1185">Reference proteome</keyword>
<protein>
    <submittedName>
        <fullName evidence="2">Uncharacterized protein</fullName>
    </submittedName>
</protein>
<evidence type="ECO:0000256" key="1">
    <source>
        <dbReference type="SAM" id="Phobius"/>
    </source>
</evidence>
<organism evidence="2 3">
    <name type="scientific">Pseudoalteromonas piscicida</name>
    <dbReference type="NCBI Taxonomy" id="43662"/>
    <lineage>
        <taxon>Bacteria</taxon>
        <taxon>Pseudomonadati</taxon>
        <taxon>Pseudomonadota</taxon>
        <taxon>Gammaproteobacteria</taxon>
        <taxon>Alteromonadales</taxon>
        <taxon>Pseudoalteromonadaceae</taxon>
        <taxon>Pseudoalteromonas</taxon>
    </lineage>
</organism>
<dbReference type="EMBL" id="CP011924">
    <property type="protein sequence ID" value="ATD07970.1"/>
    <property type="molecule type" value="Genomic_DNA"/>
</dbReference>
<keyword evidence="1" id="KW-1133">Transmembrane helix</keyword>
<keyword evidence="1" id="KW-0812">Transmembrane</keyword>
<reference evidence="2 3" key="1">
    <citation type="submission" date="2015-06" db="EMBL/GenBank/DDBJ databases">
        <authorList>
            <person name="Xie B.-B."/>
            <person name="Rong J.-C."/>
            <person name="Qin Q.-L."/>
            <person name="Zhang Y.-Z."/>
        </authorList>
    </citation>
    <scope>NUCLEOTIDE SEQUENCE [LARGE SCALE GENOMIC DNA]</scope>
    <source>
        <strain evidence="2 3">JCM 20779</strain>
    </source>
</reference>
<name>A0ABN5CGF0_PSEO7</name>
<accession>A0ABN5CGF0</accession>